<organism evidence="1 2">
    <name type="scientific">Pelagomonas calceolata</name>
    <dbReference type="NCBI Taxonomy" id="35677"/>
    <lineage>
        <taxon>Eukaryota</taxon>
        <taxon>Sar</taxon>
        <taxon>Stramenopiles</taxon>
        <taxon>Ochrophyta</taxon>
        <taxon>Pelagophyceae</taxon>
        <taxon>Pelagomonadales</taxon>
        <taxon>Pelagomonadaceae</taxon>
        <taxon>Pelagomonas</taxon>
    </lineage>
</organism>
<dbReference type="OrthoDB" id="269605at2759"/>
<dbReference type="Proteomes" id="UP000789595">
    <property type="component" value="Unassembled WGS sequence"/>
</dbReference>
<accession>A0A8J2WF44</accession>
<sequence length="240" mass="24834">MQRASSSLAVSTWFRLPEYMERLEILSRGSAFRLASGGVVASAHVLAPWRFPNYFPEEWVKSVGPEHTRYFLERRSAAGVVEACTEACAPVCHADRDAAVLTPIDAGALDALGVPALDLALGALDENAALTVDGHNIHDAGEDDDLVIPEVVAGAYVGRVAGGPQHFLRTDSRLEQGQCGAPVILSGSACVGVVEGIVPAGHPLAGLAAFVPAAELAELIAAEAVASDAPPPESLAGLVV</sequence>
<reference evidence="1" key="1">
    <citation type="submission" date="2021-11" db="EMBL/GenBank/DDBJ databases">
        <authorList>
            <consortium name="Genoscope - CEA"/>
            <person name="William W."/>
        </authorList>
    </citation>
    <scope>NUCLEOTIDE SEQUENCE</scope>
</reference>
<proteinExistence type="predicted"/>
<evidence type="ECO:0000313" key="1">
    <source>
        <dbReference type="EMBL" id="CAH0366000.1"/>
    </source>
</evidence>
<dbReference type="SUPFAM" id="SSF50494">
    <property type="entry name" value="Trypsin-like serine proteases"/>
    <property type="match status" value="1"/>
</dbReference>
<dbReference type="EMBL" id="CAKKNE010000001">
    <property type="protein sequence ID" value="CAH0366000.1"/>
    <property type="molecule type" value="Genomic_DNA"/>
</dbReference>
<protein>
    <submittedName>
        <fullName evidence="1">Uncharacterized protein</fullName>
    </submittedName>
</protein>
<gene>
    <name evidence="1" type="ORF">PECAL_1P24680</name>
</gene>
<dbReference type="AlphaFoldDB" id="A0A8J2WF44"/>
<evidence type="ECO:0000313" key="2">
    <source>
        <dbReference type="Proteomes" id="UP000789595"/>
    </source>
</evidence>
<name>A0A8J2WF44_9STRA</name>
<comment type="caution">
    <text evidence="1">The sequence shown here is derived from an EMBL/GenBank/DDBJ whole genome shotgun (WGS) entry which is preliminary data.</text>
</comment>
<dbReference type="InterPro" id="IPR009003">
    <property type="entry name" value="Peptidase_S1_PA"/>
</dbReference>
<keyword evidence="2" id="KW-1185">Reference proteome</keyword>